<dbReference type="InterPro" id="IPR022645">
    <property type="entry name" value="SecD/SecF_bac"/>
</dbReference>
<proteinExistence type="inferred from homology"/>
<dbReference type="Proteomes" id="UP000640274">
    <property type="component" value="Unassembled WGS sequence"/>
</dbReference>
<comment type="caution">
    <text evidence="14">The sequence shown here is derived from an EMBL/GenBank/DDBJ whole genome shotgun (WGS) entry which is preliminary data.</text>
</comment>
<keyword evidence="3 12" id="KW-1003">Cell membrane</keyword>
<dbReference type="AlphaFoldDB" id="A0A934J732"/>
<feature type="transmembrane region" description="Helical" evidence="12">
    <location>
        <begin position="258"/>
        <end position="285"/>
    </location>
</feature>
<organism evidence="14 15">
    <name type="scientific">Paenibacillus roseus</name>
    <dbReference type="NCBI Taxonomy" id="2798579"/>
    <lineage>
        <taxon>Bacteria</taxon>
        <taxon>Bacillati</taxon>
        <taxon>Bacillota</taxon>
        <taxon>Bacilli</taxon>
        <taxon>Bacillales</taxon>
        <taxon>Paenibacillaceae</taxon>
        <taxon>Paenibacillus</taxon>
    </lineage>
</organism>
<dbReference type="FunFam" id="1.20.1640.10:FF:000024">
    <property type="entry name" value="Multifunctional fusion protein"/>
    <property type="match status" value="1"/>
</dbReference>
<feature type="transmembrane region" description="Helical" evidence="12">
    <location>
        <begin position="15"/>
        <end position="36"/>
    </location>
</feature>
<dbReference type="Pfam" id="PF07549">
    <property type="entry name" value="Sec_GG"/>
    <property type="match status" value="1"/>
</dbReference>
<evidence type="ECO:0000259" key="13">
    <source>
        <dbReference type="Pfam" id="PF02355"/>
    </source>
</evidence>
<dbReference type="GO" id="GO:0015450">
    <property type="term" value="F:protein-transporting ATPase activity"/>
    <property type="evidence" value="ECO:0007669"/>
    <property type="project" value="InterPro"/>
</dbReference>
<dbReference type="InterPro" id="IPR022813">
    <property type="entry name" value="SecD/SecF_arch_bac"/>
</dbReference>
<feature type="transmembrane region" description="Helical" evidence="12">
    <location>
        <begin position="234"/>
        <end position="252"/>
    </location>
</feature>
<accession>A0A934J732</accession>
<evidence type="ECO:0000256" key="7">
    <source>
        <dbReference type="ARBA" id="ARBA00023010"/>
    </source>
</evidence>
<dbReference type="Gene3D" id="1.20.1640.10">
    <property type="entry name" value="Multidrug efflux transporter AcrB transmembrane domain"/>
    <property type="match status" value="1"/>
</dbReference>
<keyword evidence="15" id="KW-1185">Reference proteome</keyword>
<dbReference type="Pfam" id="PF02355">
    <property type="entry name" value="SecD_SecF_C"/>
    <property type="match status" value="1"/>
</dbReference>
<evidence type="ECO:0000256" key="6">
    <source>
        <dbReference type="ARBA" id="ARBA00022989"/>
    </source>
</evidence>
<keyword evidence="7 12" id="KW-0811">Translocation</keyword>
<keyword evidence="2 12" id="KW-0813">Transport</keyword>
<name>A0A934J732_9BACL</name>
<comment type="similarity">
    <text evidence="11">In the N-terminal section; belongs to the SecD/SecF family. SecD subfamily.</text>
</comment>
<dbReference type="NCBIfam" id="TIGR00966">
    <property type="entry name" value="transloc_SecF"/>
    <property type="match status" value="1"/>
</dbReference>
<keyword evidence="8 12" id="KW-0472">Membrane</keyword>
<feature type="transmembrane region" description="Helical" evidence="12">
    <location>
        <begin position="153"/>
        <end position="174"/>
    </location>
</feature>
<dbReference type="PANTHER" id="PTHR30081:SF8">
    <property type="entry name" value="PROTEIN TRANSLOCASE SUBUNIT SECF"/>
    <property type="match status" value="1"/>
</dbReference>
<dbReference type="PANTHER" id="PTHR30081">
    <property type="entry name" value="PROTEIN-EXPORT MEMBRANE PROTEIN SEC"/>
    <property type="match status" value="1"/>
</dbReference>
<sequence>MRYSSKFDFIKSSKYFIYFSILITVLGIGSLIFVGFNYGVDFRAGSNVDIVLSKPVAKDEIDKLLAEKNAGHYTLTAGADRASIRFDDILTDVQEKELKASITEKLDPNASMEINTVDVQMARELQFNALLALSLASLGILIYISFRFEWRFALAAIIALVHDAFIVISVFSIFRLEVNLTFIVAVLTIIGYSINDTIVIFDRIRENLRFAKIKSPADLAALVNRSIWETLTRSINTVVTVIFGALALYIFGSESIRLFSLAILIGLVAGAYSSIFIASPIWLALRSKAKPKSAQKTPATTS</sequence>
<dbReference type="SUPFAM" id="SSF82866">
    <property type="entry name" value="Multidrug efflux transporter AcrB transmembrane domain"/>
    <property type="match status" value="1"/>
</dbReference>
<keyword evidence="4 12" id="KW-0812">Transmembrane</keyword>
<protein>
    <recommendedName>
        <fullName evidence="12">Protein-export membrane protein SecF</fullName>
    </recommendedName>
</protein>
<evidence type="ECO:0000256" key="5">
    <source>
        <dbReference type="ARBA" id="ARBA00022927"/>
    </source>
</evidence>
<dbReference type="GO" id="GO:0043952">
    <property type="term" value="P:protein transport by the Sec complex"/>
    <property type="evidence" value="ECO:0007669"/>
    <property type="project" value="UniProtKB-UniRule"/>
</dbReference>
<evidence type="ECO:0000256" key="11">
    <source>
        <dbReference type="ARBA" id="ARBA00061053"/>
    </source>
</evidence>
<evidence type="ECO:0000256" key="3">
    <source>
        <dbReference type="ARBA" id="ARBA00022475"/>
    </source>
</evidence>
<feature type="domain" description="Protein export membrane protein SecD/SecF C-terminal" evidence="13">
    <location>
        <begin position="104"/>
        <end position="287"/>
    </location>
</feature>
<evidence type="ECO:0000256" key="10">
    <source>
        <dbReference type="ARBA" id="ARBA00060856"/>
    </source>
</evidence>
<comment type="subunit">
    <text evidence="12">Forms a complex with SecD. Part of the essential Sec protein translocation apparatus which comprises SecA, SecYEG and auxiliary proteins SecDF. Other proteins may also be involved.</text>
</comment>
<gene>
    <name evidence="12 14" type="primary">secF</name>
    <name evidence="14" type="ORF">JFN88_17295</name>
</gene>
<evidence type="ECO:0000256" key="1">
    <source>
        <dbReference type="ARBA" id="ARBA00004651"/>
    </source>
</evidence>
<reference evidence="14" key="1">
    <citation type="submission" date="2020-12" db="EMBL/GenBank/DDBJ databases">
        <authorList>
            <person name="Huq M.A."/>
        </authorList>
    </citation>
    <scope>NUCLEOTIDE SEQUENCE</scope>
    <source>
        <strain evidence="14">MAHUQ-46</strain>
    </source>
</reference>
<dbReference type="InterPro" id="IPR048634">
    <property type="entry name" value="SecD_SecF_C"/>
</dbReference>
<evidence type="ECO:0000313" key="14">
    <source>
        <dbReference type="EMBL" id="MBJ6362959.1"/>
    </source>
</evidence>
<evidence type="ECO:0000256" key="8">
    <source>
        <dbReference type="ARBA" id="ARBA00023136"/>
    </source>
</evidence>
<dbReference type="InterPro" id="IPR005665">
    <property type="entry name" value="SecF_bac"/>
</dbReference>
<keyword evidence="6 12" id="KW-1133">Transmembrane helix</keyword>
<evidence type="ECO:0000256" key="9">
    <source>
        <dbReference type="ARBA" id="ARBA00059018"/>
    </source>
</evidence>
<comment type="similarity">
    <text evidence="10">In the C-terminal section; belongs to the SecD/SecF family. SecF subfamily.</text>
</comment>
<keyword evidence="5 12" id="KW-0653">Protein transport</keyword>
<evidence type="ECO:0000256" key="4">
    <source>
        <dbReference type="ARBA" id="ARBA00022692"/>
    </source>
</evidence>
<dbReference type="RefSeq" id="WP_199020555.1">
    <property type="nucleotide sequence ID" value="NZ_JAELUP010000103.1"/>
</dbReference>
<dbReference type="EMBL" id="JAELUP010000103">
    <property type="protein sequence ID" value="MBJ6362959.1"/>
    <property type="molecule type" value="Genomic_DNA"/>
</dbReference>
<dbReference type="GO" id="GO:0005886">
    <property type="term" value="C:plasma membrane"/>
    <property type="evidence" value="ECO:0007669"/>
    <property type="project" value="UniProtKB-SubCell"/>
</dbReference>
<dbReference type="HAMAP" id="MF_01464_B">
    <property type="entry name" value="SecF_B"/>
    <property type="match status" value="1"/>
</dbReference>
<dbReference type="InterPro" id="IPR055344">
    <property type="entry name" value="SecD_SecF_C_bact"/>
</dbReference>
<dbReference type="InterPro" id="IPR022646">
    <property type="entry name" value="SecD/SecF_CS"/>
</dbReference>
<dbReference type="GO" id="GO:0065002">
    <property type="term" value="P:intracellular protein transmembrane transport"/>
    <property type="evidence" value="ECO:0007669"/>
    <property type="project" value="UniProtKB-UniRule"/>
</dbReference>
<comment type="subcellular location">
    <subcellularLocation>
        <location evidence="1 12">Cell membrane</location>
        <topology evidence="1 12">Multi-pass membrane protein</topology>
    </subcellularLocation>
</comment>
<evidence type="ECO:0000256" key="12">
    <source>
        <dbReference type="HAMAP-Rule" id="MF_01464"/>
    </source>
</evidence>
<comment type="similarity">
    <text evidence="12">Belongs to the SecD/SecF family. SecF subfamily.</text>
</comment>
<dbReference type="NCBIfam" id="TIGR00916">
    <property type="entry name" value="2A0604s01"/>
    <property type="match status" value="1"/>
</dbReference>
<feature type="transmembrane region" description="Helical" evidence="12">
    <location>
        <begin position="125"/>
        <end position="146"/>
    </location>
</feature>
<dbReference type="PRINTS" id="PR01755">
    <property type="entry name" value="SECFTRNLCASE"/>
</dbReference>
<evidence type="ECO:0000313" key="15">
    <source>
        <dbReference type="Proteomes" id="UP000640274"/>
    </source>
</evidence>
<feature type="transmembrane region" description="Helical" evidence="12">
    <location>
        <begin position="180"/>
        <end position="201"/>
    </location>
</feature>
<dbReference type="GO" id="GO:0006605">
    <property type="term" value="P:protein targeting"/>
    <property type="evidence" value="ECO:0007669"/>
    <property type="project" value="UniProtKB-UniRule"/>
</dbReference>
<evidence type="ECO:0000256" key="2">
    <source>
        <dbReference type="ARBA" id="ARBA00022448"/>
    </source>
</evidence>
<comment type="function">
    <text evidence="9 12">Part of the Sec protein translocase complex. Interacts with the SecYEG preprotein conducting channel. SecDF uses the proton motive force (PMF) to complete protein translocation after the ATP-dependent function of SecA.</text>
</comment>